<evidence type="ECO:0000256" key="7">
    <source>
        <dbReference type="SAM" id="MobiDB-lite"/>
    </source>
</evidence>
<organism evidence="9 10">
    <name type="scientific">Demequina litorisediminis</name>
    <dbReference type="NCBI Taxonomy" id="1849022"/>
    <lineage>
        <taxon>Bacteria</taxon>
        <taxon>Bacillati</taxon>
        <taxon>Actinomycetota</taxon>
        <taxon>Actinomycetes</taxon>
        <taxon>Micrococcales</taxon>
        <taxon>Demequinaceae</taxon>
        <taxon>Demequina</taxon>
    </lineage>
</organism>
<dbReference type="InterPro" id="IPR036259">
    <property type="entry name" value="MFS_trans_sf"/>
</dbReference>
<gene>
    <name evidence="9" type="ORF">GCM10025876_28040</name>
</gene>
<comment type="subcellular location">
    <subcellularLocation>
        <location evidence="1">Cell membrane</location>
        <topology evidence="1">Multi-pass membrane protein</topology>
    </subcellularLocation>
</comment>
<evidence type="ECO:0000313" key="9">
    <source>
        <dbReference type="EMBL" id="GMA36600.1"/>
    </source>
</evidence>
<evidence type="ECO:0008006" key="11">
    <source>
        <dbReference type="Google" id="ProtNLM"/>
    </source>
</evidence>
<dbReference type="EMBL" id="BSUN01000001">
    <property type="protein sequence ID" value="GMA36600.1"/>
    <property type="molecule type" value="Genomic_DNA"/>
</dbReference>
<evidence type="ECO:0000256" key="6">
    <source>
        <dbReference type="ARBA" id="ARBA00023136"/>
    </source>
</evidence>
<dbReference type="InterPro" id="IPR011701">
    <property type="entry name" value="MFS"/>
</dbReference>
<name>A0ABQ6IH06_9MICO</name>
<proteinExistence type="predicted"/>
<dbReference type="SUPFAM" id="SSF103473">
    <property type="entry name" value="MFS general substrate transporter"/>
    <property type="match status" value="1"/>
</dbReference>
<keyword evidence="5 8" id="KW-1133">Transmembrane helix</keyword>
<keyword evidence="3" id="KW-1003">Cell membrane</keyword>
<dbReference type="PANTHER" id="PTHR42718:SF47">
    <property type="entry name" value="METHYL VIOLOGEN RESISTANCE PROTEIN SMVA"/>
    <property type="match status" value="1"/>
</dbReference>
<evidence type="ECO:0000256" key="1">
    <source>
        <dbReference type="ARBA" id="ARBA00004651"/>
    </source>
</evidence>
<comment type="caution">
    <text evidence="9">The sequence shown here is derived from an EMBL/GenBank/DDBJ whole genome shotgun (WGS) entry which is preliminary data.</text>
</comment>
<accession>A0ABQ6IH06</accession>
<dbReference type="PANTHER" id="PTHR42718">
    <property type="entry name" value="MAJOR FACILITATOR SUPERFAMILY MULTIDRUG TRANSPORTER MFSC"/>
    <property type="match status" value="1"/>
</dbReference>
<dbReference type="Pfam" id="PF07690">
    <property type="entry name" value="MFS_1"/>
    <property type="match status" value="1"/>
</dbReference>
<feature type="region of interest" description="Disordered" evidence="7">
    <location>
        <begin position="94"/>
        <end position="136"/>
    </location>
</feature>
<evidence type="ECO:0000256" key="4">
    <source>
        <dbReference type="ARBA" id="ARBA00022692"/>
    </source>
</evidence>
<feature type="transmembrane region" description="Helical" evidence="8">
    <location>
        <begin position="6"/>
        <end position="28"/>
    </location>
</feature>
<evidence type="ECO:0000256" key="3">
    <source>
        <dbReference type="ARBA" id="ARBA00022475"/>
    </source>
</evidence>
<dbReference type="Proteomes" id="UP001157125">
    <property type="component" value="Unassembled WGS sequence"/>
</dbReference>
<evidence type="ECO:0000256" key="8">
    <source>
        <dbReference type="SAM" id="Phobius"/>
    </source>
</evidence>
<evidence type="ECO:0000256" key="2">
    <source>
        <dbReference type="ARBA" id="ARBA00022448"/>
    </source>
</evidence>
<feature type="transmembrane region" description="Helical" evidence="8">
    <location>
        <begin position="60"/>
        <end position="77"/>
    </location>
</feature>
<evidence type="ECO:0000313" key="10">
    <source>
        <dbReference type="Proteomes" id="UP001157125"/>
    </source>
</evidence>
<dbReference type="Gene3D" id="1.20.1250.20">
    <property type="entry name" value="MFS general substrate transporter like domains"/>
    <property type="match status" value="1"/>
</dbReference>
<protein>
    <recommendedName>
        <fullName evidence="11">Major facilitator superfamily (MFS) profile domain-containing protein</fullName>
    </recommendedName>
</protein>
<sequence>MSPLQAGVAQLPIAVAGMAVALVVAVALRAYGRGPAIAGALALAAAGLVLLAMVEGASSYWWVALALIPVGLGIGMSETLSVDAVVSAVEPQKAGAASSISETAYEPGRGHGNRGAGIARLARVPPPPRRARRHVS</sequence>
<feature type="transmembrane region" description="Helical" evidence="8">
    <location>
        <begin position="35"/>
        <end position="54"/>
    </location>
</feature>
<keyword evidence="10" id="KW-1185">Reference proteome</keyword>
<reference evidence="10" key="1">
    <citation type="journal article" date="2019" name="Int. J. Syst. Evol. Microbiol.">
        <title>The Global Catalogue of Microorganisms (GCM) 10K type strain sequencing project: providing services to taxonomists for standard genome sequencing and annotation.</title>
        <authorList>
            <consortium name="The Broad Institute Genomics Platform"/>
            <consortium name="The Broad Institute Genome Sequencing Center for Infectious Disease"/>
            <person name="Wu L."/>
            <person name="Ma J."/>
        </authorList>
    </citation>
    <scope>NUCLEOTIDE SEQUENCE [LARGE SCALE GENOMIC DNA]</scope>
    <source>
        <strain evidence="10">NBRC 112299</strain>
    </source>
</reference>
<keyword evidence="4 8" id="KW-0812">Transmembrane</keyword>
<evidence type="ECO:0000256" key="5">
    <source>
        <dbReference type="ARBA" id="ARBA00022989"/>
    </source>
</evidence>
<keyword evidence="2" id="KW-0813">Transport</keyword>
<keyword evidence="6 8" id="KW-0472">Membrane</keyword>